<evidence type="ECO:0000313" key="1">
    <source>
        <dbReference type="EMBL" id="ACD90397.1"/>
    </source>
</evidence>
<proteinExistence type="predicted"/>
<accession>B3ECX2</accession>
<dbReference type="AlphaFoldDB" id="B3ECX2"/>
<dbReference type="STRING" id="290315.Clim_1335"/>
<dbReference type="EMBL" id="CP001097">
    <property type="protein sequence ID" value="ACD90397.1"/>
    <property type="molecule type" value="Genomic_DNA"/>
</dbReference>
<dbReference type="KEGG" id="cli:Clim_1335"/>
<organism evidence="1 2">
    <name type="scientific">Chlorobium limicola (strain DSM 245 / NBRC 103803 / 6330)</name>
    <dbReference type="NCBI Taxonomy" id="290315"/>
    <lineage>
        <taxon>Bacteria</taxon>
        <taxon>Pseudomonadati</taxon>
        <taxon>Chlorobiota</taxon>
        <taxon>Chlorobiia</taxon>
        <taxon>Chlorobiales</taxon>
        <taxon>Chlorobiaceae</taxon>
        <taxon>Chlorobium/Pelodictyon group</taxon>
        <taxon>Chlorobium</taxon>
    </lineage>
</organism>
<gene>
    <name evidence="1" type="ordered locus">Clim_1335</name>
</gene>
<dbReference type="Proteomes" id="UP000008841">
    <property type="component" value="Chromosome"/>
</dbReference>
<reference evidence="1 2" key="1">
    <citation type="submission" date="2008-05" db="EMBL/GenBank/DDBJ databases">
        <title>Complete sequence of Chlorobium limicola DSM 245.</title>
        <authorList>
            <consortium name="US DOE Joint Genome Institute"/>
            <person name="Lucas S."/>
            <person name="Copeland A."/>
            <person name="Lapidus A."/>
            <person name="Glavina del Rio T."/>
            <person name="Dalin E."/>
            <person name="Tice H."/>
            <person name="Bruce D."/>
            <person name="Goodwin L."/>
            <person name="Pitluck S."/>
            <person name="Schmutz J."/>
            <person name="Larimer F."/>
            <person name="Land M."/>
            <person name="Hauser L."/>
            <person name="Kyrpides N."/>
            <person name="Ovchinnikova G."/>
            <person name="Zhao F."/>
            <person name="Li T."/>
            <person name="Liu Z."/>
            <person name="Overmann J."/>
            <person name="Bryant D.A."/>
            <person name="Richardson P."/>
        </authorList>
    </citation>
    <scope>NUCLEOTIDE SEQUENCE [LARGE SCALE GENOMIC DNA]</scope>
    <source>
        <strain evidence="2">DSM 245 / NBRC 103803 / 6330</strain>
    </source>
</reference>
<name>B3ECX2_CHLL2</name>
<evidence type="ECO:0000313" key="2">
    <source>
        <dbReference type="Proteomes" id="UP000008841"/>
    </source>
</evidence>
<sequence>MSGDVYVRFCENLRVKLPRTTHPYSSSDAPLPALTKELPSCTPSVKNGFTKGIDLDIFIILIKIIPMSNLCSWRKEHPITVLKRLKE</sequence>
<dbReference type="HOGENOM" id="CLU_2477725_0_0_10"/>
<protein>
    <submittedName>
        <fullName evidence="1">Uncharacterized protein</fullName>
    </submittedName>
</protein>